<evidence type="ECO:0000256" key="1">
    <source>
        <dbReference type="SAM" id="MobiDB-lite"/>
    </source>
</evidence>
<feature type="non-terminal residue" evidence="2">
    <location>
        <position position="394"/>
    </location>
</feature>
<protein>
    <submittedName>
        <fullName evidence="2">LAMB1 protein</fullName>
    </submittedName>
</protein>
<dbReference type="CDD" id="cd22295">
    <property type="entry name" value="cc_LAMB_C"/>
    <property type="match status" value="1"/>
</dbReference>
<dbReference type="OrthoDB" id="5985440at2759"/>
<accession>A0A7L3JVV8</accession>
<keyword evidence="3" id="KW-1185">Reference proteome</keyword>
<dbReference type="Proteomes" id="UP000556761">
    <property type="component" value="Unassembled WGS sequence"/>
</dbReference>
<dbReference type="AlphaFoldDB" id="A0A7L3JVV8"/>
<evidence type="ECO:0000313" key="3">
    <source>
        <dbReference type="Proteomes" id="UP000556761"/>
    </source>
</evidence>
<organism evidence="2 3">
    <name type="scientific">Thalassarche chlororhynchos</name>
    <name type="common">Atlantic yellow-nosed albatross</name>
    <name type="synonym">Diomedea chlororhynchos</name>
    <dbReference type="NCBI Taxonomy" id="54017"/>
    <lineage>
        <taxon>Eukaryota</taxon>
        <taxon>Metazoa</taxon>
        <taxon>Chordata</taxon>
        <taxon>Craniata</taxon>
        <taxon>Vertebrata</taxon>
        <taxon>Euteleostomi</taxon>
        <taxon>Archelosauria</taxon>
        <taxon>Archosauria</taxon>
        <taxon>Dinosauria</taxon>
        <taxon>Saurischia</taxon>
        <taxon>Theropoda</taxon>
        <taxon>Coelurosauria</taxon>
        <taxon>Aves</taxon>
        <taxon>Neognathae</taxon>
        <taxon>Neoaves</taxon>
        <taxon>Aequornithes</taxon>
        <taxon>Procellariiformes</taxon>
        <taxon>Diomedeidae</taxon>
        <taxon>Thalassarche</taxon>
    </lineage>
</organism>
<sequence length="394" mass="42040">LASLQICGVPGDRSCEQAPCGGALCRDGMGTRRCGGMGCAGALPVSARALSSGRNASQQLEVALGQLGVVAQKVGVVAPWHFLVSPCVPLHIPLVPFPYHFGVPFHVPLMPFPRPLACPFACPACTLSMPLQCPFHVLLCALSVPPNMSPAVCPSYAPSQMPLVPLGHCCTPLRTPFMSPCTPLPCPLVPCCTPLHGVRDELVGTQRALDAARMQATVAGSALRSARDAIRAAESRAKEAERRLQALEGKESRAQRRLRELAQRVTALQNRGQDAHRVAQQAKDGAQRATAASGTLSQDLAQVTQRYMVLKGRVSGLAGVSGGALQRVTQLTAEARDLLDKASSSKRKLEELEQHFGANERVMAAKATQLQALEQRVWGLLEEIRERANAYATC</sequence>
<dbReference type="EMBL" id="VZTW01060982">
    <property type="protein sequence ID" value="NXU32781.1"/>
    <property type="molecule type" value="Genomic_DNA"/>
</dbReference>
<dbReference type="SUPFAM" id="SSF57997">
    <property type="entry name" value="Tropomyosin"/>
    <property type="match status" value="1"/>
</dbReference>
<feature type="non-terminal residue" evidence="2">
    <location>
        <position position="1"/>
    </location>
</feature>
<reference evidence="2 3" key="1">
    <citation type="submission" date="2019-09" db="EMBL/GenBank/DDBJ databases">
        <title>Bird 10,000 Genomes (B10K) Project - Family phase.</title>
        <authorList>
            <person name="Zhang G."/>
        </authorList>
    </citation>
    <scope>NUCLEOTIDE SEQUENCE [LARGE SCALE GENOMIC DNA]</scope>
    <source>
        <strain evidence="2">B10K-DU-029-24</strain>
        <tissue evidence="2">Muscle</tissue>
    </source>
</reference>
<feature type="region of interest" description="Disordered" evidence="1">
    <location>
        <begin position="269"/>
        <end position="295"/>
    </location>
</feature>
<proteinExistence type="predicted"/>
<evidence type="ECO:0000313" key="2">
    <source>
        <dbReference type="EMBL" id="NXU32781.1"/>
    </source>
</evidence>
<name>A0A7L3JVV8_THACH</name>
<comment type="caution">
    <text evidence="2">The sequence shown here is derived from an EMBL/GenBank/DDBJ whole genome shotgun (WGS) entry which is preliminary data.</text>
</comment>
<gene>
    <name evidence="2" type="primary">Lamb1_3</name>
    <name evidence="2" type="ORF">THACHL_R13029</name>
</gene>